<dbReference type="Pfam" id="PF19086">
    <property type="entry name" value="Terpene_syn_C_2"/>
    <property type="match status" value="1"/>
</dbReference>
<dbReference type="eggNOG" id="KOG0777">
    <property type="taxonomic scope" value="Eukaryota"/>
</dbReference>
<evidence type="ECO:0000256" key="4">
    <source>
        <dbReference type="ARBA" id="ARBA00022842"/>
    </source>
</evidence>
<dbReference type="Proteomes" id="UP000016934">
    <property type="component" value="Unassembled WGS sequence"/>
</dbReference>
<dbReference type="STRING" id="665912.M2T004"/>
<dbReference type="AlphaFoldDB" id="M2T004"/>
<dbReference type="EC" id="2.5.1.29" evidence="1"/>
<dbReference type="PANTHER" id="PTHR12001">
    <property type="entry name" value="GERANYLGERANYL PYROPHOSPHATE SYNTHASE"/>
    <property type="match status" value="1"/>
</dbReference>
<protein>
    <recommendedName>
        <fullName evidence="1">geranylgeranyl diphosphate synthase</fullName>
        <ecNumber evidence="1">2.5.1.29</ecNumber>
    </recommendedName>
</protein>
<organism evidence="5 6">
    <name type="scientific">Cochliobolus sativus (strain ND90Pr / ATCC 201652)</name>
    <name type="common">Common root rot and spot blotch fungus</name>
    <name type="synonym">Bipolaris sorokiniana</name>
    <dbReference type="NCBI Taxonomy" id="665912"/>
    <lineage>
        <taxon>Eukaryota</taxon>
        <taxon>Fungi</taxon>
        <taxon>Dikarya</taxon>
        <taxon>Ascomycota</taxon>
        <taxon>Pezizomycotina</taxon>
        <taxon>Dothideomycetes</taxon>
        <taxon>Pleosporomycetidae</taxon>
        <taxon>Pleosporales</taxon>
        <taxon>Pleosporineae</taxon>
        <taxon>Pleosporaceae</taxon>
        <taxon>Bipolaris</taxon>
    </lineage>
</organism>
<reference evidence="5 6" key="1">
    <citation type="journal article" date="2012" name="PLoS Pathog.">
        <title>Diverse lifestyles and strategies of plant pathogenesis encoded in the genomes of eighteen Dothideomycetes fungi.</title>
        <authorList>
            <person name="Ohm R.A."/>
            <person name="Feau N."/>
            <person name="Henrissat B."/>
            <person name="Schoch C.L."/>
            <person name="Horwitz B.A."/>
            <person name="Barry K.W."/>
            <person name="Condon B.J."/>
            <person name="Copeland A.C."/>
            <person name="Dhillon B."/>
            <person name="Glaser F."/>
            <person name="Hesse C.N."/>
            <person name="Kosti I."/>
            <person name="LaButti K."/>
            <person name="Lindquist E.A."/>
            <person name="Lucas S."/>
            <person name="Salamov A.A."/>
            <person name="Bradshaw R.E."/>
            <person name="Ciuffetti L."/>
            <person name="Hamelin R.C."/>
            <person name="Kema G.H.J."/>
            <person name="Lawrence C."/>
            <person name="Scott J.A."/>
            <person name="Spatafora J.W."/>
            <person name="Turgeon B.G."/>
            <person name="de Wit P.J.G.M."/>
            <person name="Zhong S."/>
            <person name="Goodwin S.B."/>
            <person name="Grigoriev I.V."/>
        </authorList>
    </citation>
    <scope>NUCLEOTIDE SEQUENCE [LARGE SCALE GENOMIC DNA]</scope>
    <source>
        <strain evidence="6">ND90Pr / ATCC 201652</strain>
    </source>
</reference>
<keyword evidence="6" id="KW-1185">Reference proteome</keyword>
<dbReference type="GeneID" id="19131757"/>
<dbReference type="PROSITE" id="PS00444">
    <property type="entry name" value="POLYPRENYL_SYNTHASE_2"/>
    <property type="match status" value="1"/>
</dbReference>
<keyword evidence="2" id="KW-0808">Transferase</keyword>
<sequence length="502" mass="57094">MGAFWPMLSFSMGYEPAAQEHDLVQHVLEPIEEGICLTNDYWSWERELSDHLTNGNRINNSVDVAMRILNLDQATAKEWLKERLIGLECEYVQYKVEFYQEHPNLSLELRRWIELAGSIMRGMHYWASSRACHHGWKEHREQAQNTPLTQDGAQSCTHNTIEFEDNSSDQCSTASTSLTTPDLVNEFEIDKNIGSEGLNQIIELGGTSNQNPTQNENDRVLMRPIKYIASYLQMVDNFMFVRAVREASGLKNEVAVLLLLDGLERMYQGQTLDLYWKHTMMCPSISEYLHMVDCKTGGLFRMLLQLAKSENTVSYPSNLGLDTIVLLFGHFFQIRDDYMNLCSVEYGKQKGSCENFDEGEFSYPLIQLFDLLPECKDEVVGILKLSRRPNQKLPEHAKQQILDRMHASSAMDATRSFLRALEEKIDKEVEKDMVNNGTTLCLNRTVMVKYMNYAGDSWVGYDDVETIAMKEDFANSMCLGGTTIWSIGFDASAGGGGGSELV</sequence>
<dbReference type="InterPro" id="IPR029070">
    <property type="entry name" value="Chitinase_insertion_sf"/>
</dbReference>
<dbReference type="InterPro" id="IPR033749">
    <property type="entry name" value="Polyprenyl_synt_CS"/>
</dbReference>
<dbReference type="GO" id="GO:0046165">
    <property type="term" value="P:alcohol biosynthetic process"/>
    <property type="evidence" value="ECO:0007669"/>
    <property type="project" value="UniProtKB-ARBA"/>
</dbReference>
<gene>
    <name evidence="5" type="ORF">COCSADRAFT_156377</name>
</gene>
<dbReference type="GO" id="GO:0008299">
    <property type="term" value="P:isoprenoid biosynthetic process"/>
    <property type="evidence" value="ECO:0007669"/>
    <property type="project" value="InterPro"/>
</dbReference>
<name>M2T004_COCSN</name>
<evidence type="ECO:0000256" key="3">
    <source>
        <dbReference type="ARBA" id="ARBA00022723"/>
    </source>
</evidence>
<dbReference type="KEGG" id="bsc:COCSADRAFT_156377"/>
<reference evidence="6" key="2">
    <citation type="journal article" date="2013" name="PLoS Genet.">
        <title>Comparative genome structure, secondary metabolite, and effector coding capacity across Cochliobolus pathogens.</title>
        <authorList>
            <person name="Condon B.J."/>
            <person name="Leng Y."/>
            <person name="Wu D."/>
            <person name="Bushley K.E."/>
            <person name="Ohm R.A."/>
            <person name="Otillar R."/>
            <person name="Martin J."/>
            <person name="Schackwitz W."/>
            <person name="Grimwood J."/>
            <person name="MohdZainudin N."/>
            <person name="Xue C."/>
            <person name="Wang R."/>
            <person name="Manning V.A."/>
            <person name="Dhillon B."/>
            <person name="Tu Z.J."/>
            <person name="Steffenson B.J."/>
            <person name="Salamov A."/>
            <person name="Sun H."/>
            <person name="Lowry S."/>
            <person name="LaButti K."/>
            <person name="Han J."/>
            <person name="Copeland A."/>
            <person name="Lindquist E."/>
            <person name="Barry K."/>
            <person name="Schmutz J."/>
            <person name="Baker S.E."/>
            <person name="Ciuffetti L.M."/>
            <person name="Grigoriev I.V."/>
            <person name="Zhong S."/>
            <person name="Turgeon B.G."/>
        </authorList>
    </citation>
    <scope>NUCLEOTIDE SEQUENCE [LARGE SCALE GENOMIC DNA]</scope>
    <source>
        <strain evidence="6">ND90Pr / ATCC 201652</strain>
    </source>
</reference>
<dbReference type="SUPFAM" id="SSF51445">
    <property type="entry name" value="(Trans)glycosidases"/>
    <property type="match status" value="1"/>
</dbReference>
<dbReference type="EMBL" id="KB445638">
    <property type="protein sequence ID" value="EMD67895.1"/>
    <property type="molecule type" value="Genomic_DNA"/>
</dbReference>
<evidence type="ECO:0000256" key="1">
    <source>
        <dbReference type="ARBA" id="ARBA00012382"/>
    </source>
</evidence>
<dbReference type="PANTHER" id="PTHR12001:SF72">
    <property type="entry name" value="THIJ_PFPI FAMILY PROTEIN (AFU_ORTHOLOGUE AFUA_3G01210)-RELATED"/>
    <property type="match status" value="1"/>
</dbReference>
<dbReference type="GO" id="GO:0004311">
    <property type="term" value="F:geranylgeranyl diphosphate synthase activity"/>
    <property type="evidence" value="ECO:0007669"/>
    <property type="project" value="UniProtKB-EC"/>
</dbReference>
<dbReference type="RefSeq" id="XP_007695660.1">
    <property type="nucleotide sequence ID" value="XM_007697470.1"/>
</dbReference>
<evidence type="ECO:0000313" key="6">
    <source>
        <dbReference type="Proteomes" id="UP000016934"/>
    </source>
</evidence>
<dbReference type="Gene3D" id="3.10.50.10">
    <property type="match status" value="1"/>
</dbReference>
<dbReference type="InterPro" id="IPR000092">
    <property type="entry name" value="Polyprenyl_synt"/>
</dbReference>
<keyword evidence="3" id="KW-0479">Metal-binding</keyword>
<dbReference type="GO" id="GO:0043386">
    <property type="term" value="P:mycotoxin biosynthetic process"/>
    <property type="evidence" value="ECO:0007669"/>
    <property type="project" value="UniProtKB-ARBA"/>
</dbReference>
<dbReference type="SUPFAM" id="SSF48576">
    <property type="entry name" value="Terpenoid synthases"/>
    <property type="match status" value="2"/>
</dbReference>
<dbReference type="InterPro" id="IPR017853">
    <property type="entry name" value="GH"/>
</dbReference>
<dbReference type="HOGENOM" id="CLU_014015_10_1_1"/>
<proteinExistence type="predicted"/>
<keyword evidence="4" id="KW-0460">Magnesium</keyword>
<dbReference type="Gene3D" id="3.20.20.80">
    <property type="entry name" value="Glycosidases"/>
    <property type="match status" value="1"/>
</dbReference>
<dbReference type="Gene3D" id="1.10.600.10">
    <property type="entry name" value="Farnesyl Diphosphate Synthase"/>
    <property type="match status" value="2"/>
</dbReference>
<evidence type="ECO:0000256" key="2">
    <source>
        <dbReference type="ARBA" id="ARBA00022679"/>
    </source>
</evidence>
<dbReference type="InterPro" id="IPR008949">
    <property type="entry name" value="Isoprenoid_synthase_dom_sf"/>
</dbReference>
<dbReference type="OrthoDB" id="6921389at2759"/>
<evidence type="ECO:0000313" key="5">
    <source>
        <dbReference type="EMBL" id="EMD67895.1"/>
    </source>
</evidence>
<dbReference type="GO" id="GO:0046872">
    <property type="term" value="F:metal ion binding"/>
    <property type="evidence" value="ECO:0007669"/>
    <property type="project" value="UniProtKB-KW"/>
</dbReference>
<dbReference type="Pfam" id="PF00348">
    <property type="entry name" value="polyprenyl_synt"/>
    <property type="match status" value="1"/>
</dbReference>
<accession>M2T004</accession>